<dbReference type="AlphaFoldDB" id="A0A655XBI8"/>
<reference evidence="2 3" key="1">
    <citation type="submission" date="2015-07" db="EMBL/GenBank/DDBJ databases">
        <authorList>
            <consortium name="Pathogen Informatics"/>
        </authorList>
    </citation>
    <scope>NUCLEOTIDE SEQUENCE [LARGE SCALE GENOMIC DNA]</scope>
    <source>
        <strain evidence="2 3">A325</strain>
    </source>
</reference>
<evidence type="ECO:0000256" key="1">
    <source>
        <dbReference type="SAM" id="MobiDB-lite"/>
    </source>
</evidence>
<proteinExistence type="predicted"/>
<gene>
    <name evidence="2" type="ORF">ERS013201_01724</name>
</gene>
<evidence type="ECO:0000313" key="2">
    <source>
        <dbReference type="EMBL" id="CSC08261.1"/>
    </source>
</evidence>
<dbReference type="Proteomes" id="UP000046067">
    <property type="component" value="Unassembled WGS sequence"/>
</dbReference>
<dbReference type="EMBL" id="CWQJ01000009">
    <property type="protein sequence ID" value="CSC08261.1"/>
    <property type="molecule type" value="Genomic_DNA"/>
</dbReference>
<accession>A0A655XBI8</accession>
<name>A0A655XBI8_VIBCL</name>
<organism evidence="2 3">
    <name type="scientific">Vibrio cholerae</name>
    <dbReference type="NCBI Taxonomy" id="666"/>
    <lineage>
        <taxon>Bacteria</taxon>
        <taxon>Pseudomonadati</taxon>
        <taxon>Pseudomonadota</taxon>
        <taxon>Gammaproteobacteria</taxon>
        <taxon>Vibrionales</taxon>
        <taxon>Vibrionaceae</taxon>
        <taxon>Vibrio</taxon>
    </lineage>
</organism>
<sequence>MKGDKANGDTHDGKRSRHPDHEWLTQCVKHKHHCENHRRKAVRRGERQAFIGVFRGFVFTVPNQLIASWQLNLLNFFAHIIERIGRHHTRRRVSLYQDGRHAVNTAQ</sequence>
<protein>
    <submittedName>
        <fullName evidence="2">Uncharacterized protein</fullName>
    </submittedName>
</protein>
<evidence type="ECO:0000313" key="3">
    <source>
        <dbReference type="Proteomes" id="UP000046067"/>
    </source>
</evidence>
<feature type="region of interest" description="Disordered" evidence="1">
    <location>
        <begin position="1"/>
        <end position="21"/>
    </location>
</feature>